<dbReference type="InterPro" id="IPR005944">
    <property type="entry name" value="Pro_iminopeptidase"/>
</dbReference>
<accession>A0A1I3GDD0</accession>
<name>A0A1I3GDD0_9ACTN</name>
<dbReference type="GO" id="GO:0004177">
    <property type="term" value="F:aminopeptidase activity"/>
    <property type="evidence" value="ECO:0007669"/>
    <property type="project" value="UniProtKB-EC"/>
</dbReference>
<dbReference type="Pfam" id="PF08386">
    <property type="entry name" value="Abhydrolase_4"/>
    <property type="match status" value="1"/>
</dbReference>
<evidence type="ECO:0000313" key="2">
    <source>
        <dbReference type="EMBL" id="SFI21417.1"/>
    </source>
</evidence>
<dbReference type="GO" id="GO:0006508">
    <property type="term" value="P:proteolysis"/>
    <property type="evidence" value="ECO:0007669"/>
    <property type="project" value="InterPro"/>
</dbReference>
<protein>
    <submittedName>
        <fullName evidence="2">Proline iminopeptidase</fullName>
    </submittedName>
</protein>
<sequence length="110" mass="11716">MISLEVNGKPNAYSDRPPAALMALVRICSHYFSNAAWLEEGVLLREAHRLAGIPGVLIHGRFDLGSPLENAWQLAQAWPDARLVVVDDSGHTGSPTMAKAVPAALDGFAG</sequence>
<keyword evidence="3" id="KW-1185">Reference proteome</keyword>
<dbReference type="SUPFAM" id="SSF53474">
    <property type="entry name" value="alpha/beta-Hydrolases"/>
    <property type="match status" value="1"/>
</dbReference>
<evidence type="ECO:0000313" key="3">
    <source>
        <dbReference type="Proteomes" id="UP000199111"/>
    </source>
</evidence>
<proteinExistence type="predicted"/>
<dbReference type="InterPro" id="IPR013595">
    <property type="entry name" value="Pept_S33_TAP-like_C"/>
</dbReference>
<dbReference type="InterPro" id="IPR029058">
    <property type="entry name" value="AB_hydrolase_fold"/>
</dbReference>
<organism evidence="2 3">
    <name type="scientific">Streptosporangium canum</name>
    <dbReference type="NCBI Taxonomy" id="324952"/>
    <lineage>
        <taxon>Bacteria</taxon>
        <taxon>Bacillati</taxon>
        <taxon>Actinomycetota</taxon>
        <taxon>Actinomycetes</taxon>
        <taxon>Streptosporangiales</taxon>
        <taxon>Streptosporangiaceae</taxon>
        <taxon>Streptosporangium</taxon>
    </lineage>
</organism>
<evidence type="ECO:0000259" key="1">
    <source>
        <dbReference type="Pfam" id="PF08386"/>
    </source>
</evidence>
<dbReference type="EMBL" id="FOQY01000002">
    <property type="protein sequence ID" value="SFI21417.1"/>
    <property type="molecule type" value="Genomic_DNA"/>
</dbReference>
<dbReference type="Gene3D" id="3.40.50.1820">
    <property type="entry name" value="alpha/beta hydrolase"/>
    <property type="match status" value="1"/>
</dbReference>
<dbReference type="PANTHER" id="PTHR43722:SF1">
    <property type="entry name" value="PROLINE IMINOPEPTIDASE"/>
    <property type="match status" value="1"/>
</dbReference>
<dbReference type="AlphaFoldDB" id="A0A1I3GDD0"/>
<gene>
    <name evidence="2" type="ORF">SAMN05216275_10221</name>
</gene>
<dbReference type="PANTHER" id="PTHR43722">
    <property type="entry name" value="PROLINE IMINOPEPTIDASE"/>
    <property type="match status" value="1"/>
</dbReference>
<dbReference type="GO" id="GO:0005737">
    <property type="term" value="C:cytoplasm"/>
    <property type="evidence" value="ECO:0007669"/>
    <property type="project" value="InterPro"/>
</dbReference>
<feature type="domain" description="Peptidase S33 tripeptidyl aminopeptidase-like C-terminal" evidence="1">
    <location>
        <begin position="53"/>
        <end position="107"/>
    </location>
</feature>
<dbReference type="Proteomes" id="UP000199111">
    <property type="component" value="Unassembled WGS sequence"/>
</dbReference>
<reference evidence="3" key="1">
    <citation type="submission" date="2016-10" db="EMBL/GenBank/DDBJ databases">
        <authorList>
            <person name="Varghese N."/>
            <person name="Submissions S."/>
        </authorList>
    </citation>
    <scope>NUCLEOTIDE SEQUENCE [LARGE SCALE GENOMIC DNA]</scope>
    <source>
        <strain evidence="3">CGMCC 4.2126</strain>
    </source>
</reference>